<name>A0A172WZZ8_HAFAL</name>
<dbReference type="CDD" id="cd03808">
    <property type="entry name" value="GT4_CapM-like"/>
    <property type="match status" value="1"/>
</dbReference>
<keyword evidence="3" id="KW-0328">Glycosyltransferase</keyword>
<dbReference type="GO" id="GO:0102335">
    <property type="term" value="F:N,N'-diacetylbacillosaminyl-diphospho-undecaprenol alpha-1,3-N-acetylgalactosaminyltransferase activity"/>
    <property type="evidence" value="ECO:0007669"/>
    <property type="project" value="UniProtKB-EC"/>
</dbReference>
<dbReference type="RefSeq" id="WP_130999021.1">
    <property type="nucleotide sequence ID" value="NZ_SITE01000051.1"/>
</dbReference>
<evidence type="ECO:0000259" key="1">
    <source>
        <dbReference type="Pfam" id="PF00534"/>
    </source>
</evidence>
<dbReference type="Pfam" id="PF13477">
    <property type="entry name" value="Glyco_trans_4_2"/>
    <property type="match status" value="1"/>
</dbReference>
<dbReference type="SUPFAM" id="SSF53756">
    <property type="entry name" value="UDP-Glycosyltransferase/glycogen phosphorylase"/>
    <property type="match status" value="1"/>
</dbReference>
<gene>
    <name evidence="3" type="primary">pglA</name>
</gene>
<dbReference type="InterPro" id="IPR028098">
    <property type="entry name" value="Glyco_trans_4-like_N"/>
</dbReference>
<feature type="domain" description="Glycosyltransferase subfamily 4-like N-terminal" evidence="2">
    <location>
        <begin position="3"/>
        <end position="147"/>
    </location>
</feature>
<feature type="domain" description="Glycosyl transferase family 1" evidence="1">
    <location>
        <begin position="181"/>
        <end position="347"/>
    </location>
</feature>
<organism evidence="3">
    <name type="scientific">Hafnia alvei</name>
    <dbReference type="NCBI Taxonomy" id="569"/>
    <lineage>
        <taxon>Bacteria</taxon>
        <taxon>Pseudomonadati</taxon>
        <taxon>Pseudomonadota</taxon>
        <taxon>Gammaproteobacteria</taxon>
        <taxon>Enterobacterales</taxon>
        <taxon>Hafniaceae</taxon>
        <taxon>Hafnia</taxon>
    </lineage>
</organism>
<dbReference type="Pfam" id="PF00534">
    <property type="entry name" value="Glycos_transf_1"/>
    <property type="match status" value="1"/>
</dbReference>
<sequence length="369" mass="41757">MNVIFSANTTWYLYNFRINTIKKFLSLGFHVHIVAPDDKYTWLLQKIGCKCHNLFIRSNSLDPFSDAVTIFNLAVLYAKIKPSYIYNFTPKLNIYGAISARIVKKTKVINNIAGLGTGFVQNSIKQSLLKIMYRISQKRVNTIFFQNDEDMELFLSEHIVSEKQCERIPGSGVDLSRFTVSEDSTLKSEDLKFLLVARLIEHKGIELYASAANIVKKKWPKVHFDLLGPFVKNNPAGISETKVANWDADGIIKYLGESDDVHNVIKGYDCIVLPSFYREGVPKSLLEAAASGKIIITTDNVGCRETVIHGISGYLCEPRSLSSLVDAIMMVVNLSDEQRNEMKKRARIHAEEKFDESIVINKYIETIDV</sequence>
<evidence type="ECO:0000313" key="3">
    <source>
        <dbReference type="EMBL" id="ANF29950.1"/>
    </source>
</evidence>
<dbReference type="AlphaFoldDB" id="A0A172WZZ8"/>
<dbReference type="PANTHER" id="PTHR12526">
    <property type="entry name" value="GLYCOSYLTRANSFERASE"/>
    <property type="match status" value="1"/>
</dbReference>
<protein>
    <submittedName>
        <fullName evidence="3">N, N'-diacetylbacillosaminyl-diphospho-undecaprenol alpha-1,3-N-acetylgalactosaminyltransferase</fullName>
        <ecNumber evidence="3">2.4.1.290</ecNumber>
    </submittedName>
</protein>
<dbReference type="PANTHER" id="PTHR12526:SF638">
    <property type="entry name" value="SPORE COAT PROTEIN SA"/>
    <property type="match status" value="1"/>
</dbReference>
<dbReference type="Gene3D" id="3.40.50.2000">
    <property type="entry name" value="Glycogen Phosphorylase B"/>
    <property type="match status" value="2"/>
</dbReference>
<keyword evidence="3" id="KW-0808">Transferase</keyword>
<dbReference type="EMBL" id="KX117082">
    <property type="protein sequence ID" value="ANF29950.1"/>
    <property type="molecule type" value="Genomic_DNA"/>
</dbReference>
<dbReference type="EC" id="2.4.1.290" evidence="3"/>
<evidence type="ECO:0000259" key="2">
    <source>
        <dbReference type="Pfam" id="PF13477"/>
    </source>
</evidence>
<dbReference type="GO" id="GO:1901135">
    <property type="term" value="P:carbohydrate derivative metabolic process"/>
    <property type="evidence" value="ECO:0007669"/>
    <property type="project" value="UniProtKB-ARBA"/>
</dbReference>
<accession>A0A172WZZ8</accession>
<reference evidence="3" key="1">
    <citation type="journal article" date="2016" name="PLoS ONE">
        <title>Genetic Diversity of O-Antigens in Hafnia alvei and the Development of a Suspension Array for Serotype Detection.</title>
        <authorList>
            <person name="Duan Z."/>
            <person name="Niedziela T."/>
            <person name="Lugowski C."/>
            <person name="Cao B."/>
            <person name="Wang T."/>
            <person name="Xu L."/>
            <person name="Yang B."/>
            <person name="Liu B."/>
            <person name="Wang L."/>
        </authorList>
    </citation>
    <scope>NUCLEOTIDE SEQUENCE</scope>
    <source>
        <strain evidence="3">PCM1196</strain>
    </source>
</reference>
<dbReference type="InterPro" id="IPR001296">
    <property type="entry name" value="Glyco_trans_1"/>
</dbReference>
<proteinExistence type="predicted"/>